<dbReference type="RefSeq" id="WP_150373014.1">
    <property type="nucleotide sequence ID" value="NZ_CP044065.1"/>
</dbReference>
<dbReference type="InterPro" id="IPR052159">
    <property type="entry name" value="Competence_DNA_uptake"/>
</dbReference>
<dbReference type="SUPFAM" id="SSF56281">
    <property type="entry name" value="Metallo-hydrolase/oxidoreductase"/>
    <property type="match status" value="1"/>
</dbReference>
<dbReference type="AlphaFoldDB" id="A0A5P2H4Q5"/>
<evidence type="ECO:0000313" key="1">
    <source>
        <dbReference type="EMBL" id="QET02992.1"/>
    </source>
</evidence>
<dbReference type="Proteomes" id="UP000322822">
    <property type="component" value="Chromosome 1"/>
</dbReference>
<name>A0A5P2H4Q5_9BURK</name>
<evidence type="ECO:0000313" key="2">
    <source>
        <dbReference type="Proteomes" id="UP000322822"/>
    </source>
</evidence>
<accession>A0A5P2H4Q5</accession>
<dbReference type="EMBL" id="CP044065">
    <property type="protein sequence ID" value="QET02992.1"/>
    <property type="molecule type" value="Genomic_DNA"/>
</dbReference>
<organism evidence="1 2">
    <name type="scientific">Cupriavidus pauculus</name>
    <dbReference type="NCBI Taxonomy" id="82633"/>
    <lineage>
        <taxon>Bacteria</taxon>
        <taxon>Pseudomonadati</taxon>
        <taxon>Pseudomonadota</taxon>
        <taxon>Betaproteobacteria</taxon>
        <taxon>Burkholderiales</taxon>
        <taxon>Burkholderiaceae</taxon>
        <taxon>Cupriavidus</taxon>
    </lineage>
</organism>
<dbReference type="PANTHER" id="PTHR30619">
    <property type="entry name" value="DNA INTERNALIZATION/COMPETENCE PROTEIN COMEC/REC2"/>
    <property type="match status" value="1"/>
</dbReference>
<gene>
    <name evidence="1" type="ORF">FOB72_13665</name>
</gene>
<protein>
    <submittedName>
        <fullName evidence="1">Competence protein ComEC</fullName>
    </submittedName>
</protein>
<dbReference type="Gene3D" id="3.60.15.10">
    <property type="entry name" value="Ribonuclease Z/Hydroxyacylglutathione hydrolase-like"/>
    <property type="match status" value="1"/>
</dbReference>
<reference evidence="1 2" key="1">
    <citation type="submission" date="2019-09" db="EMBL/GenBank/DDBJ databases">
        <title>FDA dAtabase for Regulatory Grade micrObial Sequences (FDA-ARGOS): Supporting development and validation of Infectious Disease Dx tests.</title>
        <authorList>
            <person name="Sciortino C."/>
            <person name="Tallon L."/>
            <person name="Sadzewicz L."/>
            <person name="Vavikolanu K."/>
            <person name="Mehta A."/>
            <person name="Aluvathingal J."/>
            <person name="Nadendla S."/>
            <person name="Nandy P."/>
            <person name="Geyer C."/>
            <person name="Yan Y."/>
            <person name="Sichtig H."/>
        </authorList>
    </citation>
    <scope>NUCLEOTIDE SEQUENCE [LARGE SCALE GENOMIC DNA]</scope>
    <source>
        <strain evidence="1 2">FDAARGOS_664</strain>
    </source>
</reference>
<dbReference type="OrthoDB" id="418728at2"/>
<dbReference type="InterPro" id="IPR036866">
    <property type="entry name" value="RibonucZ/Hydroxyglut_hydro"/>
</dbReference>
<sequence>MFDFYEVDFLPVETSKSGDAIAIRYRIGGITGVHVVDGGYLETGEAIVEHLRTHYGTTHIDNVVLTHPDQDHANGLRKVLESCTVDTLWINRPWLYAEALIDRFETYESVDALRRKLRSIYSATAALEDLATEKGIPMKSPLQGAEIGPFVVLAPSIQRYADLIVASEKTPEAAEDSAFNSLLEELRKAMKTASNLVKAAWGAETFPADGTSSENEMSVVQYALINNRRILLTGDAGREALAEAADYAPFVGLALPGIDDFQVPHHGGRHNVDTAILDRLLGQRLPEIPQETSWRAVCSSAKADEDHPRKSVKRAMMHRGAWFGATEGNGILLAHGISRAGWTGMAQADYPTEQED</sequence>
<dbReference type="PANTHER" id="PTHR30619:SF1">
    <property type="entry name" value="RECOMBINATION PROTEIN 2"/>
    <property type="match status" value="1"/>
</dbReference>
<proteinExistence type="predicted"/>